<feature type="domain" description="Peptidase S9A N-terminal" evidence="7">
    <location>
        <begin position="6"/>
        <end position="373"/>
    </location>
</feature>
<dbReference type="RefSeq" id="WP_203930058.1">
    <property type="nucleotide sequence ID" value="NZ_BOPH01000073.1"/>
</dbReference>
<evidence type="ECO:0000256" key="1">
    <source>
        <dbReference type="ARBA" id="ARBA00001070"/>
    </source>
</evidence>
<dbReference type="EMBL" id="BOPH01000073">
    <property type="protein sequence ID" value="GIJ70149.1"/>
    <property type="molecule type" value="Genomic_DNA"/>
</dbReference>
<dbReference type="GO" id="GO:0006508">
    <property type="term" value="P:proteolysis"/>
    <property type="evidence" value="ECO:0007669"/>
    <property type="project" value="UniProtKB-KW"/>
</dbReference>
<organism evidence="8 9">
    <name type="scientific">Virgisporangium ochraceum</name>
    <dbReference type="NCBI Taxonomy" id="65505"/>
    <lineage>
        <taxon>Bacteria</taxon>
        <taxon>Bacillati</taxon>
        <taxon>Actinomycetota</taxon>
        <taxon>Actinomycetes</taxon>
        <taxon>Micromonosporales</taxon>
        <taxon>Micromonosporaceae</taxon>
        <taxon>Virgisporangium</taxon>
    </lineage>
</organism>
<dbReference type="InterPro" id="IPR029058">
    <property type="entry name" value="AB_hydrolase_fold"/>
</dbReference>
<keyword evidence="9" id="KW-1185">Reference proteome</keyword>
<keyword evidence="3" id="KW-0645">Protease</keyword>
<comment type="catalytic activity">
    <reaction evidence="1">
        <text>Hydrolysis of Pro-|-Xaa &gt;&gt; Ala-|-Xaa in oligopeptides.</text>
        <dbReference type="EC" id="3.4.21.26"/>
    </reaction>
</comment>
<reference evidence="8" key="1">
    <citation type="submission" date="2021-01" db="EMBL/GenBank/DDBJ databases">
        <title>Whole genome shotgun sequence of Virgisporangium ochraceum NBRC 16418.</title>
        <authorList>
            <person name="Komaki H."/>
            <person name="Tamura T."/>
        </authorList>
    </citation>
    <scope>NUCLEOTIDE SEQUENCE</scope>
    <source>
        <strain evidence="8">NBRC 16418</strain>
    </source>
</reference>
<evidence type="ECO:0000256" key="5">
    <source>
        <dbReference type="ARBA" id="ARBA00022825"/>
    </source>
</evidence>
<sequence>MTYPAAERLGLVEDLHGHRVADPYRWLENTDDPRTKEWSAAQDELFAGHLAELAPTRERFRATLDELERAGIVTAPVWRGDRRFMRRREPHQEHSVLLVVEADGTERVLVDPIALDPAGTTTLDVWQPSIEGDRLAYGVSAGGTEESELYVLDVTTGELLDGPIDRARHSSVGWLPGGEEYFFQRHGPGDEGVHHRRVYRHRVGTDPADDVLVFGDGAERATYFGVNTSRDGRWLIVSASRGTDPRNDVWIADLSRDTLTFVPVFMGSERDARAYASVRDGRMYIWTDLDAPRGRLCTADPEDPTAWTTLVAEDPEAVLSSYAVLDTANLIAVDLVRHAVSEVAVHDLATGAPVGPVALPRVGTVTDLRSRPEGGDELWLAFHTFDATQHVLHWRPGTDAAVLESAAAAPTPPAIQVRQVVYRSTDGTPVRMFVVHADSPYDGPRPTILYGYGGFNISMAPRYWPLALAWVEAGGVFAVANIRGGSEEGEAWHRAGMLAHKQNVFDDFHAAADWLVTSGVASKVGCYGGSNGGLLVGAALTQRPDRFDAVVCSAPLLDMVRYEEFGLGPNWSGEYGTAADPEQLGWLLGYSPYHRVVEGTDYPATMFVVFEGDTRVDPMHARKMTAAVQHATSGDRPILIRRETGVGHSARAVTRAVEMEADLLAFFDRYLR</sequence>
<proteinExistence type="predicted"/>
<dbReference type="SUPFAM" id="SSF50993">
    <property type="entry name" value="Peptidase/esterase 'gauge' domain"/>
    <property type="match status" value="1"/>
</dbReference>
<dbReference type="AlphaFoldDB" id="A0A8J4ECZ1"/>
<dbReference type="SUPFAM" id="SSF53474">
    <property type="entry name" value="alpha/beta-Hydrolases"/>
    <property type="match status" value="1"/>
</dbReference>
<dbReference type="InterPro" id="IPR023302">
    <property type="entry name" value="Pept_S9A_N"/>
</dbReference>
<dbReference type="PANTHER" id="PTHR42881:SF2">
    <property type="entry name" value="PROLYL ENDOPEPTIDASE"/>
    <property type="match status" value="1"/>
</dbReference>
<dbReference type="Gene3D" id="3.40.50.1820">
    <property type="entry name" value="alpha/beta hydrolase"/>
    <property type="match status" value="1"/>
</dbReference>
<keyword evidence="5" id="KW-0720">Serine protease</keyword>
<dbReference type="Proteomes" id="UP000635606">
    <property type="component" value="Unassembled WGS sequence"/>
</dbReference>
<evidence type="ECO:0000313" key="9">
    <source>
        <dbReference type="Proteomes" id="UP000635606"/>
    </source>
</evidence>
<dbReference type="EC" id="3.4.21.26" evidence="2"/>
<dbReference type="GO" id="GO:0004252">
    <property type="term" value="F:serine-type endopeptidase activity"/>
    <property type="evidence" value="ECO:0007669"/>
    <property type="project" value="UniProtKB-EC"/>
</dbReference>
<feature type="domain" description="Peptidase S9 prolyl oligopeptidase catalytic" evidence="6">
    <location>
        <begin position="469"/>
        <end position="671"/>
    </location>
</feature>
<evidence type="ECO:0000313" key="8">
    <source>
        <dbReference type="EMBL" id="GIJ70149.1"/>
    </source>
</evidence>
<keyword evidence="4" id="KW-0378">Hydrolase</keyword>
<evidence type="ECO:0000256" key="4">
    <source>
        <dbReference type="ARBA" id="ARBA00022801"/>
    </source>
</evidence>
<accession>A0A8J4ECZ1</accession>
<evidence type="ECO:0000259" key="7">
    <source>
        <dbReference type="Pfam" id="PF02897"/>
    </source>
</evidence>
<dbReference type="Pfam" id="PF02897">
    <property type="entry name" value="Peptidase_S9_N"/>
    <property type="match status" value="1"/>
</dbReference>
<dbReference type="Pfam" id="PF00326">
    <property type="entry name" value="Peptidase_S9"/>
    <property type="match status" value="1"/>
</dbReference>
<dbReference type="GO" id="GO:0005829">
    <property type="term" value="C:cytosol"/>
    <property type="evidence" value="ECO:0007669"/>
    <property type="project" value="TreeGrafter"/>
</dbReference>
<protein>
    <recommendedName>
        <fullName evidence="2">prolyl oligopeptidase</fullName>
        <ecNumber evidence="2">3.4.21.26</ecNumber>
    </recommendedName>
</protein>
<name>A0A8J4ECZ1_9ACTN</name>
<gene>
    <name evidence="8" type="ORF">Voc01_050660</name>
</gene>
<dbReference type="Gene3D" id="2.130.10.120">
    <property type="entry name" value="Prolyl oligopeptidase, N-terminal domain"/>
    <property type="match status" value="1"/>
</dbReference>
<dbReference type="InterPro" id="IPR001375">
    <property type="entry name" value="Peptidase_S9_cat"/>
</dbReference>
<dbReference type="InterPro" id="IPR051167">
    <property type="entry name" value="Prolyl_oligopep/macrocyclase"/>
</dbReference>
<dbReference type="PRINTS" id="PR00862">
    <property type="entry name" value="PROLIGOPTASE"/>
</dbReference>
<dbReference type="InterPro" id="IPR002470">
    <property type="entry name" value="Peptidase_S9A"/>
</dbReference>
<evidence type="ECO:0000259" key="6">
    <source>
        <dbReference type="Pfam" id="PF00326"/>
    </source>
</evidence>
<comment type="caution">
    <text evidence="8">The sequence shown here is derived from an EMBL/GenBank/DDBJ whole genome shotgun (WGS) entry which is preliminary data.</text>
</comment>
<evidence type="ECO:0000256" key="2">
    <source>
        <dbReference type="ARBA" id="ARBA00011897"/>
    </source>
</evidence>
<dbReference type="GO" id="GO:0070012">
    <property type="term" value="F:oligopeptidase activity"/>
    <property type="evidence" value="ECO:0007669"/>
    <property type="project" value="TreeGrafter"/>
</dbReference>
<evidence type="ECO:0000256" key="3">
    <source>
        <dbReference type="ARBA" id="ARBA00022670"/>
    </source>
</evidence>
<dbReference type="PANTHER" id="PTHR42881">
    <property type="entry name" value="PROLYL ENDOPEPTIDASE"/>
    <property type="match status" value="1"/>
</dbReference>